<feature type="transmembrane region" description="Helical" evidence="19">
    <location>
        <begin position="136"/>
        <end position="156"/>
    </location>
</feature>
<protein>
    <recommendedName>
        <fullName evidence="6">Adenosylcobinamide-GDP ribazoletransferase</fullName>
        <ecNumber evidence="5">2.7.8.26</ecNumber>
    </recommendedName>
    <alternativeName>
        <fullName evidence="16">Cobalamin synthase</fullName>
    </alternativeName>
    <alternativeName>
        <fullName evidence="15">Cobalamin-5'-phosphate synthase</fullName>
    </alternativeName>
</protein>
<evidence type="ECO:0000256" key="2">
    <source>
        <dbReference type="ARBA" id="ARBA00004651"/>
    </source>
</evidence>
<evidence type="ECO:0000256" key="18">
    <source>
        <dbReference type="ARBA" id="ARBA00049504"/>
    </source>
</evidence>
<keyword evidence="10 19" id="KW-0812">Transmembrane</keyword>
<keyword evidence="11" id="KW-0460">Magnesium</keyword>
<dbReference type="GO" id="GO:0005886">
    <property type="term" value="C:plasma membrane"/>
    <property type="evidence" value="ECO:0007669"/>
    <property type="project" value="UniProtKB-SubCell"/>
</dbReference>
<dbReference type="UniPathway" id="UPA00148">
    <property type="reaction ID" value="UER00238"/>
</dbReference>
<dbReference type="PANTHER" id="PTHR34148">
    <property type="entry name" value="ADENOSYLCOBINAMIDE-GDP RIBAZOLETRANSFERASE"/>
    <property type="match status" value="1"/>
</dbReference>
<dbReference type="InterPro" id="IPR003805">
    <property type="entry name" value="CobS"/>
</dbReference>
<comment type="cofactor">
    <cofactor evidence="1">
        <name>Mg(2+)</name>
        <dbReference type="ChEBI" id="CHEBI:18420"/>
    </cofactor>
</comment>
<dbReference type="GO" id="GO:0051073">
    <property type="term" value="F:adenosylcobinamide-GDP ribazoletransferase activity"/>
    <property type="evidence" value="ECO:0007669"/>
    <property type="project" value="UniProtKB-EC"/>
</dbReference>
<comment type="function">
    <text evidence="14">Joins adenosylcobinamide-GDP and alpha-ribazole to generate adenosylcobalamin (Ado-cobalamin). Also synthesizes adenosylcobalamin 5'-phosphate from adenosylcobinamide-GDP and alpha-ribazole 5'-phosphate.</text>
</comment>
<comment type="pathway">
    <text evidence="3">Cofactor biosynthesis; adenosylcobalamin biosynthesis; adenosylcobalamin from cob(II)yrinate a,c-diamide: step 7/7.</text>
</comment>
<evidence type="ECO:0000256" key="17">
    <source>
        <dbReference type="ARBA" id="ARBA00048623"/>
    </source>
</evidence>
<sequence>MFKPFWLAIQFLSRFPSIQYDSVSALDMGRAINWFPVVGGLIGLLLVAVAQLYIWLPSQVVAGIVLAFWVWSTGGLHLDGLADTADGWLSASGDKQKALEVMKDSLIGTGGSIALVLMLVAKWTVLIVMIDYQAWLFLFLAPIVGRVSSINLMPVTQYVSLNGIAQDMFLHLNRYSVWSWMLLLTVVVIWINPYLFLGLTLLWFWGRWVMVSITGGMTGDTAGAMIEAMELAWLIGIVVILINEFSYNLF</sequence>
<keyword evidence="9 20" id="KW-0808">Transferase</keyword>
<feature type="transmembrane region" description="Helical" evidence="19">
    <location>
        <begin position="34"/>
        <end position="54"/>
    </location>
</feature>
<evidence type="ECO:0000256" key="1">
    <source>
        <dbReference type="ARBA" id="ARBA00001946"/>
    </source>
</evidence>
<feature type="transmembrane region" description="Helical" evidence="19">
    <location>
        <begin position="106"/>
        <end position="130"/>
    </location>
</feature>
<dbReference type="GO" id="GO:0009236">
    <property type="term" value="P:cobalamin biosynthetic process"/>
    <property type="evidence" value="ECO:0007669"/>
    <property type="project" value="UniProtKB-UniPathway"/>
</dbReference>
<feature type="transmembrane region" description="Helical" evidence="19">
    <location>
        <begin position="60"/>
        <end position="78"/>
    </location>
</feature>
<dbReference type="AlphaFoldDB" id="A0A3B0VYS7"/>
<comment type="catalytic activity">
    <reaction evidence="17">
        <text>alpha-ribazole + adenosylcob(III)inamide-GDP = adenosylcob(III)alamin + GMP + H(+)</text>
        <dbReference type="Rhea" id="RHEA:16049"/>
        <dbReference type="ChEBI" id="CHEBI:10329"/>
        <dbReference type="ChEBI" id="CHEBI:15378"/>
        <dbReference type="ChEBI" id="CHEBI:18408"/>
        <dbReference type="ChEBI" id="CHEBI:58115"/>
        <dbReference type="ChEBI" id="CHEBI:60487"/>
        <dbReference type="EC" id="2.7.8.26"/>
    </reaction>
</comment>
<name>A0A3B0VYS7_9ZZZZ</name>
<evidence type="ECO:0000256" key="3">
    <source>
        <dbReference type="ARBA" id="ARBA00004663"/>
    </source>
</evidence>
<dbReference type="EMBL" id="UOFC01000054">
    <property type="protein sequence ID" value="VAW45313.1"/>
    <property type="molecule type" value="Genomic_DNA"/>
</dbReference>
<keyword evidence="7" id="KW-1003">Cell membrane</keyword>
<evidence type="ECO:0000256" key="16">
    <source>
        <dbReference type="ARBA" id="ARBA00032853"/>
    </source>
</evidence>
<evidence type="ECO:0000313" key="20">
    <source>
        <dbReference type="EMBL" id="VAW45313.1"/>
    </source>
</evidence>
<evidence type="ECO:0000256" key="9">
    <source>
        <dbReference type="ARBA" id="ARBA00022679"/>
    </source>
</evidence>
<evidence type="ECO:0000256" key="5">
    <source>
        <dbReference type="ARBA" id="ARBA00013200"/>
    </source>
</evidence>
<evidence type="ECO:0000256" key="8">
    <source>
        <dbReference type="ARBA" id="ARBA00022573"/>
    </source>
</evidence>
<dbReference type="EC" id="2.7.8.26" evidence="5"/>
<evidence type="ECO:0000256" key="7">
    <source>
        <dbReference type="ARBA" id="ARBA00022475"/>
    </source>
</evidence>
<reference evidence="20" key="1">
    <citation type="submission" date="2018-06" db="EMBL/GenBank/DDBJ databases">
        <authorList>
            <person name="Zhirakovskaya E."/>
        </authorList>
    </citation>
    <scope>NUCLEOTIDE SEQUENCE</scope>
</reference>
<feature type="transmembrane region" description="Helical" evidence="19">
    <location>
        <begin position="224"/>
        <end position="242"/>
    </location>
</feature>
<evidence type="ECO:0000256" key="6">
    <source>
        <dbReference type="ARBA" id="ARBA00015850"/>
    </source>
</evidence>
<evidence type="ECO:0000256" key="12">
    <source>
        <dbReference type="ARBA" id="ARBA00022989"/>
    </source>
</evidence>
<keyword evidence="8" id="KW-0169">Cobalamin biosynthesis</keyword>
<evidence type="ECO:0000256" key="11">
    <source>
        <dbReference type="ARBA" id="ARBA00022842"/>
    </source>
</evidence>
<gene>
    <name evidence="20" type="ORF">MNBD_GAMMA03-58</name>
</gene>
<comment type="subcellular location">
    <subcellularLocation>
        <location evidence="2">Cell membrane</location>
        <topology evidence="2">Multi-pass membrane protein</topology>
    </subcellularLocation>
</comment>
<dbReference type="GO" id="GO:0008818">
    <property type="term" value="F:cobalamin 5'-phosphate synthase activity"/>
    <property type="evidence" value="ECO:0007669"/>
    <property type="project" value="InterPro"/>
</dbReference>
<organism evidence="20">
    <name type="scientific">hydrothermal vent metagenome</name>
    <dbReference type="NCBI Taxonomy" id="652676"/>
    <lineage>
        <taxon>unclassified sequences</taxon>
        <taxon>metagenomes</taxon>
        <taxon>ecological metagenomes</taxon>
    </lineage>
</organism>
<accession>A0A3B0VYS7</accession>
<comment type="similarity">
    <text evidence="4">Belongs to the CobS family.</text>
</comment>
<evidence type="ECO:0000256" key="14">
    <source>
        <dbReference type="ARBA" id="ARBA00025228"/>
    </source>
</evidence>
<evidence type="ECO:0000256" key="10">
    <source>
        <dbReference type="ARBA" id="ARBA00022692"/>
    </source>
</evidence>
<keyword evidence="12 19" id="KW-1133">Transmembrane helix</keyword>
<evidence type="ECO:0000256" key="13">
    <source>
        <dbReference type="ARBA" id="ARBA00023136"/>
    </source>
</evidence>
<dbReference type="HAMAP" id="MF_00719">
    <property type="entry name" value="CobS"/>
    <property type="match status" value="1"/>
</dbReference>
<dbReference type="Pfam" id="PF02654">
    <property type="entry name" value="CobS"/>
    <property type="match status" value="1"/>
</dbReference>
<comment type="catalytic activity">
    <reaction evidence="18">
        <text>alpha-ribazole 5'-phosphate + adenosylcob(III)inamide-GDP = adenosylcob(III)alamin 5'-phosphate + GMP + H(+)</text>
        <dbReference type="Rhea" id="RHEA:23560"/>
        <dbReference type="ChEBI" id="CHEBI:15378"/>
        <dbReference type="ChEBI" id="CHEBI:57918"/>
        <dbReference type="ChEBI" id="CHEBI:58115"/>
        <dbReference type="ChEBI" id="CHEBI:60487"/>
        <dbReference type="ChEBI" id="CHEBI:60493"/>
        <dbReference type="EC" id="2.7.8.26"/>
    </reaction>
</comment>
<keyword evidence="13 19" id="KW-0472">Membrane</keyword>
<proteinExistence type="inferred from homology"/>
<feature type="transmembrane region" description="Helical" evidence="19">
    <location>
        <begin position="177"/>
        <end position="204"/>
    </location>
</feature>
<evidence type="ECO:0000256" key="4">
    <source>
        <dbReference type="ARBA" id="ARBA00010561"/>
    </source>
</evidence>
<evidence type="ECO:0000256" key="15">
    <source>
        <dbReference type="ARBA" id="ARBA00032605"/>
    </source>
</evidence>
<evidence type="ECO:0000256" key="19">
    <source>
        <dbReference type="SAM" id="Phobius"/>
    </source>
</evidence>
<dbReference type="PANTHER" id="PTHR34148:SF1">
    <property type="entry name" value="ADENOSYLCOBINAMIDE-GDP RIBAZOLETRANSFERASE"/>
    <property type="match status" value="1"/>
</dbReference>